<dbReference type="EMBL" id="JASNQZ010000004">
    <property type="protein sequence ID" value="KAL0958327.1"/>
    <property type="molecule type" value="Genomic_DNA"/>
</dbReference>
<organism evidence="1 2">
    <name type="scientific">Hohenbuehelia grisea</name>
    <dbReference type="NCBI Taxonomy" id="104357"/>
    <lineage>
        <taxon>Eukaryota</taxon>
        <taxon>Fungi</taxon>
        <taxon>Dikarya</taxon>
        <taxon>Basidiomycota</taxon>
        <taxon>Agaricomycotina</taxon>
        <taxon>Agaricomycetes</taxon>
        <taxon>Agaricomycetidae</taxon>
        <taxon>Agaricales</taxon>
        <taxon>Pleurotineae</taxon>
        <taxon>Pleurotaceae</taxon>
        <taxon>Hohenbuehelia</taxon>
    </lineage>
</organism>
<comment type="caution">
    <text evidence="1">The sequence shown here is derived from an EMBL/GenBank/DDBJ whole genome shotgun (WGS) entry which is preliminary data.</text>
</comment>
<accession>A0ABR3JS30</accession>
<dbReference type="SUPFAM" id="SSF48452">
    <property type="entry name" value="TPR-like"/>
    <property type="match status" value="1"/>
</dbReference>
<dbReference type="PANTHER" id="PTHR23270:SF10">
    <property type="entry name" value="PROTEIN RRP5 HOMOLOG"/>
    <property type="match status" value="1"/>
</dbReference>
<evidence type="ECO:0000313" key="2">
    <source>
        <dbReference type="Proteomes" id="UP001556367"/>
    </source>
</evidence>
<name>A0ABR3JS30_9AGAR</name>
<gene>
    <name evidence="1" type="ORF">HGRIS_000472</name>
</gene>
<protein>
    <submittedName>
        <fullName evidence="1">Uncharacterized protein</fullName>
    </submittedName>
</protein>
<evidence type="ECO:0000313" key="1">
    <source>
        <dbReference type="EMBL" id="KAL0958327.1"/>
    </source>
</evidence>
<reference evidence="2" key="1">
    <citation type="submission" date="2024-06" db="EMBL/GenBank/DDBJ databases">
        <title>Multi-omics analyses provide insights into the biosynthesis of the anticancer antibiotic pleurotin in Hohenbuehelia grisea.</title>
        <authorList>
            <person name="Weaver J.A."/>
            <person name="Alberti F."/>
        </authorList>
    </citation>
    <scope>NUCLEOTIDE SEQUENCE [LARGE SCALE GENOMIC DNA]</scope>
    <source>
        <strain evidence="2">T-177</strain>
    </source>
</reference>
<dbReference type="PANTHER" id="PTHR23270">
    <property type="entry name" value="PROGRAMMED CELL DEATH PROTEIN 11 PRE-RRNA PROCESSING PROTEIN RRP5"/>
    <property type="match status" value="1"/>
</dbReference>
<dbReference type="InterPro" id="IPR045209">
    <property type="entry name" value="Rrp5"/>
</dbReference>
<proteinExistence type="predicted"/>
<keyword evidence="2" id="KW-1185">Reference proteome</keyword>
<dbReference type="Proteomes" id="UP001556367">
    <property type="component" value="Unassembled WGS sequence"/>
</dbReference>
<dbReference type="InterPro" id="IPR011990">
    <property type="entry name" value="TPR-like_helical_dom_sf"/>
</dbReference>
<sequence>MSFQLQVSEIEKAREIAHCTLRTIDFREEQEKLNVWIALLNLENVYGTDESLELTFKDAACHNNSIHLRLAAILDQSEKFQRAEEQFKKTGKKFGQSSKVWTLFSEFYFQRDEAEQAVSYL</sequence>